<name>A0A2G6KE04_9BACT</name>
<evidence type="ECO:0000313" key="2">
    <source>
        <dbReference type="Proteomes" id="UP000230821"/>
    </source>
</evidence>
<protein>
    <submittedName>
        <fullName evidence="1">Uncharacterized protein</fullName>
    </submittedName>
</protein>
<evidence type="ECO:0000313" key="1">
    <source>
        <dbReference type="EMBL" id="PIE33914.1"/>
    </source>
</evidence>
<reference evidence="1 2" key="1">
    <citation type="submission" date="2017-10" db="EMBL/GenBank/DDBJ databases">
        <title>Novel microbial diversity and functional potential in the marine mammal oral microbiome.</title>
        <authorList>
            <person name="Dudek N.K."/>
            <person name="Sun C.L."/>
            <person name="Burstein D."/>
            <person name="Kantor R.S."/>
            <person name="Aliaga Goltsman D.S."/>
            <person name="Bik E.M."/>
            <person name="Thomas B.C."/>
            <person name="Banfield J.F."/>
            <person name="Relman D.A."/>
        </authorList>
    </citation>
    <scope>NUCLEOTIDE SEQUENCE [LARGE SCALE GENOMIC DNA]</scope>
    <source>
        <strain evidence="1">DOLJORAL78_47_16</strain>
    </source>
</reference>
<comment type="caution">
    <text evidence="1">The sequence shown here is derived from an EMBL/GenBank/DDBJ whole genome shotgun (WGS) entry which is preliminary data.</text>
</comment>
<gene>
    <name evidence="1" type="ORF">CSA56_09500</name>
</gene>
<organism evidence="1 2">
    <name type="scientific">candidate division KSB3 bacterium</name>
    <dbReference type="NCBI Taxonomy" id="2044937"/>
    <lineage>
        <taxon>Bacteria</taxon>
        <taxon>candidate division KSB3</taxon>
    </lineage>
</organism>
<proteinExistence type="predicted"/>
<dbReference type="AlphaFoldDB" id="A0A2G6KE04"/>
<accession>A0A2G6KE04</accession>
<dbReference type="Proteomes" id="UP000230821">
    <property type="component" value="Unassembled WGS sequence"/>
</dbReference>
<dbReference type="EMBL" id="PDSK01000093">
    <property type="protein sequence ID" value="PIE33914.1"/>
    <property type="molecule type" value="Genomic_DNA"/>
</dbReference>
<sequence>MNGTTEDTEDTERLLGETVRITISLDRLRAANREKLAEIMQWQSSATGSLFNTSIFFLCFPCLLW</sequence>